<reference evidence="1 2" key="1">
    <citation type="submission" date="2021-06" db="EMBL/GenBank/DDBJ databases">
        <authorList>
            <person name="Palmer J.M."/>
        </authorList>
    </citation>
    <scope>NUCLEOTIDE SEQUENCE [LARGE SCALE GENOMIC DNA]</scope>
    <source>
        <strain evidence="1 2">AS_MEX2019</strain>
        <tissue evidence="1">Muscle</tissue>
    </source>
</reference>
<gene>
    <name evidence="1" type="ORF">AMECASPLE_033647</name>
</gene>
<protein>
    <submittedName>
        <fullName evidence="1">Uncharacterized protein</fullName>
    </submittedName>
</protein>
<sequence>MLSVTSKTNVLSVFFLPVNEDSSSFPRPSPLSPPVAFFIFFLSPSTRLVLVAPFHPPSLYHFRLPPSLQLPPPSPLPASPTRYSSLVLLQSPTQLSDPLPLSSLAP</sequence>
<comment type="caution">
    <text evidence="1">The sequence shown here is derived from an EMBL/GenBank/DDBJ whole genome shotgun (WGS) entry which is preliminary data.</text>
</comment>
<accession>A0ABV0XJV5</accession>
<dbReference type="EMBL" id="JAHRIP010004611">
    <property type="protein sequence ID" value="MEQ2281754.1"/>
    <property type="molecule type" value="Genomic_DNA"/>
</dbReference>
<organism evidence="1 2">
    <name type="scientific">Ameca splendens</name>
    <dbReference type="NCBI Taxonomy" id="208324"/>
    <lineage>
        <taxon>Eukaryota</taxon>
        <taxon>Metazoa</taxon>
        <taxon>Chordata</taxon>
        <taxon>Craniata</taxon>
        <taxon>Vertebrata</taxon>
        <taxon>Euteleostomi</taxon>
        <taxon>Actinopterygii</taxon>
        <taxon>Neopterygii</taxon>
        <taxon>Teleostei</taxon>
        <taxon>Neoteleostei</taxon>
        <taxon>Acanthomorphata</taxon>
        <taxon>Ovalentaria</taxon>
        <taxon>Atherinomorphae</taxon>
        <taxon>Cyprinodontiformes</taxon>
        <taxon>Goodeidae</taxon>
        <taxon>Ameca</taxon>
    </lineage>
</organism>
<dbReference type="Proteomes" id="UP001469553">
    <property type="component" value="Unassembled WGS sequence"/>
</dbReference>
<name>A0ABV0XJV5_9TELE</name>
<keyword evidence="2" id="KW-1185">Reference proteome</keyword>
<evidence type="ECO:0000313" key="1">
    <source>
        <dbReference type="EMBL" id="MEQ2281754.1"/>
    </source>
</evidence>
<proteinExistence type="predicted"/>
<evidence type="ECO:0000313" key="2">
    <source>
        <dbReference type="Proteomes" id="UP001469553"/>
    </source>
</evidence>